<sequence>MSETTLTDVCAYIRTLPGRADIAAVQEACAQQILTLDRAARPVITSGRRARITDIRPAFLAGLTGTVQEPNKTVTRWHFLLDEESTIALRRDPRTTYTVPDDTTRFLLPGKGIPAGCVELLDA</sequence>
<dbReference type="EMBL" id="CP032698">
    <property type="protein sequence ID" value="AYG77903.1"/>
    <property type="molecule type" value="Genomic_DNA"/>
</dbReference>
<keyword evidence="2" id="KW-1185">Reference proteome</keyword>
<evidence type="ECO:0000313" key="2">
    <source>
        <dbReference type="Proteomes" id="UP000271554"/>
    </source>
</evidence>
<dbReference type="RefSeq" id="WP_120719313.1">
    <property type="nucleotide sequence ID" value="NZ_CP032698.1"/>
</dbReference>
<dbReference type="OrthoDB" id="4213657at2"/>
<proteinExistence type="predicted"/>
<dbReference type="AlphaFoldDB" id="A0A387H6U4"/>
<reference evidence="1 2" key="1">
    <citation type="submission" date="2018-10" db="EMBL/GenBank/DDBJ databases">
        <title>Relationship between Morphology and Antimicrobial Activity in Streptomyces.</title>
        <authorList>
            <person name="Kang H.J."/>
            <person name="Kim S.B."/>
        </authorList>
    </citation>
    <scope>NUCLEOTIDE SEQUENCE [LARGE SCALE GENOMIC DNA]</scope>
    <source>
        <strain evidence="1 2">BH38</strain>
    </source>
</reference>
<evidence type="ECO:0000313" key="1">
    <source>
        <dbReference type="EMBL" id="AYG77903.1"/>
    </source>
</evidence>
<name>A0A387H6U4_9ACTN</name>
<dbReference type="Proteomes" id="UP000271554">
    <property type="component" value="Chromosome"/>
</dbReference>
<dbReference type="KEGG" id="shun:DWB77_00010"/>
<organism evidence="1 2">
    <name type="scientific">Streptomyces hundungensis</name>
    <dbReference type="NCBI Taxonomy" id="1077946"/>
    <lineage>
        <taxon>Bacteria</taxon>
        <taxon>Bacillati</taxon>
        <taxon>Actinomycetota</taxon>
        <taxon>Actinomycetes</taxon>
        <taxon>Kitasatosporales</taxon>
        <taxon>Streptomycetaceae</taxon>
        <taxon>Streptomyces</taxon>
    </lineage>
</organism>
<accession>A0A387H6U4</accession>
<gene>
    <name evidence="1" type="ORF">DWB77_00010</name>
</gene>
<protein>
    <submittedName>
        <fullName evidence="1">Uncharacterized protein</fullName>
    </submittedName>
</protein>